<comment type="caution">
    <text evidence="1">The sequence shown here is derived from an EMBL/GenBank/DDBJ whole genome shotgun (WGS) entry which is preliminary data.</text>
</comment>
<evidence type="ECO:0000313" key="2">
    <source>
        <dbReference type="Proteomes" id="UP000614490"/>
    </source>
</evidence>
<dbReference type="Proteomes" id="UP000614490">
    <property type="component" value="Unassembled WGS sequence"/>
</dbReference>
<dbReference type="AlphaFoldDB" id="A0A931MVT7"/>
<sequence length="70" mass="8250">MIERLQALERRLAGHSKQEWITQEIGKMRAGIRGESSLDYHLHFIKEDYYKLNSIRLLGLLFSNGLFIDE</sequence>
<accession>A0A931MVT7</accession>
<proteinExistence type="predicted"/>
<evidence type="ECO:0000313" key="1">
    <source>
        <dbReference type="EMBL" id="MBH0230982.1"/>
    </source>
</evidence>
<gene>
    <name evidence="1" type="ORF">H0267_12210</name>
</gene>
<dbReference type="EMBL" id="JADZSC010000002">
    <property type="protein sequence ID" value="MBH0230982.1"/>
    <property type="molecule type" value="Genomic_DNA"/>
</dbReference>
<name>A0A931MVT7_9BACI</name>
<keyword evidence="2" id="KW-1185">Reference proteome</keyword>
<reference evidence="1 2" key="1">
    <citation type="journal article" date="2005" name="Int. J. Syst. Evol. Microbiol.">
        <title>Halobacillus yeomjeoni sp. nov., isolated from a marine solar saltern in Korea.</title>
        <authorList>
            <person name="Yoon J.H."/>
            <person name="Kang S.J."/>
            <person name="Lee C.H."/>
            <person name="Oh H.W."/>
            <person name="Oh T.K."/>
        </authorList>
    </citation>
    <scope>NUCLEOTIDE SEQUENCE [LARGE SCALE GENOMIC DNA]</scope>
    <source>
        <strain evidence="1 2">KCTC 3957</strain>
    </source>
</reference>
<protein>
    <submittedName>
        <fullName evidence="1">Uncharacterized protein</fullName>
    </submittedName>
</protein>
<dbReference type="RefSeq" id="WP_197317583.1">
    <property type="nucleotide sequence ID" value="NZ_JADZSC010000002.1"/>
</dbReference>
<organism evidence="1 2">
    <name type="scientific">Halobacillus yeomjeoni</name>
    <dbReference type="NCBI Taxonomy" id="311194"/>
    <lineage>
        <taxon>Bacteria</taxon>
        <taxon>Bacillati</taxon>
        <taxon>Bacillota</taxon>
        <taxon>Bacilli</taxon>
        <taxon>Bacillales</taxon>
        <taxon>Bacillaceae</taxon>
        <taxon>Halobacillus</taxon>
    </lineage>
</organism>